<organism evidence="2 3">
    <name type="scientific">Leucocoprinus birnbaumii</name>
    <dbReference type="NCBI Taxonomy" id="56174"/>
    <lineage>
        <taxon>Eukaryota</taxon>
        <taxon>Fungi</taxon>
        <taxon>Dikarya</taxon>
        <taxon>Basidiomycota</taxon>
        <taxon>Agaricomycotina</taxon>
        <taxon>Agaricomycetes</taxon>
        <taxon>Agaricomycetidae</taxon>
        <taxon>Agaricales</taxon>
        <taxon>Agaricineae</taxon>
        <taxon>Agaricaceae</taxon>
        <taxon>Leucocoprinus</taxon>
    </lineage>
</organism>
<dbReference type="EMBL" id="JANIEX010001969">
    <property type="protein sequence ID" value="KAJ3553029.1"/>
    <property type="molecule type" value="Genomic_DNA"/>
</dbReference>
<dbReference type="InterPro" id="IPR001810">
    <property type="entry name" value="F-box_dom"/>
</dbReference>
<evidence type="ECO:0000313" key="3">
    <source>
        <dbReference type="Proteomes" id="UP001213000"/>
    </source>
</evidence>
<dbReference type="SUPFAM" id="SSF81383">
    <property type="entry name" value="F-box domain"/>
    <property type="match status" value="1"/>
</dbReference>
<accession>A0AAD5VGC6</accession>
<protein>
    <recommendedName>
        <fullName evidence="1">F-box domain-containing protein</fullName>
    </recommendedName>
</protein>
<feature type="domain" description="F-box" evidence="1">
    <location>
        <begin position="35"/>
        <end position="93"/>
    </location>
</feature>
<name>A0AAD5VGC6_9AGAR</name>
<dbReference type="InterPro" id="IPR036047">
    <property type="entry name" value="F-box-like_dom_sf"/>
</dbReference>
<dbReference type="AlphaFoldDB" id="A0AAD5VGC6"/>
<keyword evidence="3" id="KW-1185">Reference proteome</keyword>
<reference evidence="2" key="1">
    <citation type="submission" date="2022-07" db="EMBL/GenBank/DDBJ databases">
        <title>Genome Sequence of Leucocoprinus birnbaumii.</title>
        <authorList>
            <person name="Buettner E."/>
        </authorList>
    </citation>
    <scope>NUCLEOTIDE SEQUENCE</scope>
    <source>
        <strain evidence="2">VT141</strain>
    </source>
</reference>
<dbReference type="Pfam" id="PF12937">
    <property type="entry name" value="F-box-like"/>
    <property type="match status" value="1"/>
</dbReference>
<dbReference type="Proteomes" id="UP001213000">
    <property type="component" value="Unassembled WGS sequence"/>
</dbReference>
<evidence type="ECO:0000313" key="2">
    <source>
        <dbReference type="EMBL" id="KAJ3553029.1"/>
    </source>
</evidence>
<proteinExistence type="predicted"/>
<evidence type="ECO:0000259" key="1">
    <source>
        <dbReference type="Pfam" id="PF12937"/>
    </source>
</evidence>
<gene>
    <name evidence="2" type="ORF">NP233_g12738</name>
</gene>
<comment type="caution">
    <text evidence="2">The sequence shown here is derived from an EMBL/GenBank/DDBJ whole genome shotgun (WGS) entry which is preliminary data.</text>
</comment>
<sequence length="372" mass="41731">MENEISQLEDLMVHIQEELETRRTRLNQMQSATGGLPSEILSFIFQLVCSNSSKSTSGEGIECRNPIFTLSSVSSCWRRVALGSPELWRRLMIQLHEYERPAAVSKLKSLLGLVYERSTCQPLDIDVIVADQMPGWYSGYGPVPTMEFCITQEEDIIFKQNSGRIGKLALDAPIPYWKAFVSEVGAQLTQLKIHLSYEIDDRCFDSPRVDTFPWVTNLTVLEVSGIPAGDAFELLLKCTSLVKFRVLDSPEGYSSRNRPQISVILPNLQQLEWDGINPFGYRGQVVLMSIRVPSLHHFSWTYDCYRPTTGSSSDKLSSDLQNLLTSASTTLRLVEVYFHPLSVSQNKNLINLITTAAPQIESLSVSATGLLK</sequence>